<dbReference type="KEGG" id="glz:GLAREA_06299"/>
<dbReference type="Pfam" id="PF14479">
    <property type="entry name" value="HeLo"/>
    <property type="match status" value="1"/>
</dbReference>
<name>S3D4D6_GLAL2</name>
<sequence length="349" mass="38863">MVDPMNVSGLALSALTLPAQVFSSGVVAYTTISQVKGMGSSFNRHYCHFKVEESRYIYWGMCHRACTPAGFLPNQMPRMIYDTLVQTLVLINDILTDRDKLWSKYGLEQVGMGDEAEPSVIKRESMRQQNEITRLQKASKLVRKIKWAVKDEAKFGLMISEMSSLIRTLYEILPVPGGVRVEDTISAHALSNILLDGAVQQAQQGLQQMPAISMERQMMTAHNTANVRATVESSDGMPPPTSYRAPASRLLLDINQLTIAAQDNIPRSAISVPGLRSLARPRQANAFSGNDLLVEWLRYDLQRDRSFGMNVKAALNIRVEALATMLEAKPRSDSFRRFAFQVIVASPTV</sequence>
<dbReference type="EMBL" id="KE145358">
    <property type="protein sequence ID" value="EPE33287.1"/>
    <property type="molecule type" value="Genomic_DNA"/>
</dbReference>
<dbReference type="Gene3D" id="1.20.120.1020">
    <property type="entry name" value="Prion-inhibition and propagation, HeLo domain"/>
    <property type="match status" value="1"/>
</dbReference>
<accession>S3D4D6</accession>
<dbReference type="OrthoDB" id="3517332at2759"/>
<evidence type="ECO:0000313" key="2">
    <source>
        <dbReference type="EMBL" id="EPE33287.1"/>
    </source>
</evidence>
<evidence type="ECO:0000259" key="1">
    <source>
        <dbReference type="Pfam" id="PF14479"/>
    </source>
</evidence>
<feature type="domain" description="Prion-inhibition and propagation HeLo" evidence="1">
    <location>
        <begin position="9"/>
        <end position="187"/>
    </location>
</feature>
<evidence type="ECO:0000313" key="3">
    <source>
        <dbReference type="Proteomes" id="UP000016922"/>
    </source>
</evidence>
<protein>
    <recommendedName>
        <fullName evidence="1">Prion-inhibition and propagation HeLo domain-containing protein</fullName>
    </recommendedName>
</protein>
<reference evidence="2 3" key="1">
    <citation type="journal article" date="2013" name="BMC Genomics">
        <title>Genomics-driven discovery of the pneumocandin biosynthetic gene cluster in the fungus Glarea lozoyensis.</title>
        <authorList>
            <person name="Chen L."/>
            <person name="Yue Q."/>
            <person name="Zhang X."/>
            <person name="Xiang M."/>
            <person name="Wang C."/>
            <person name="Li S."/>
            <person name="Che Y."/>
            <person name="Ortiz-Lopez F.J."/>
            <person name="Bills G.F."/>
            <person name="Liu X."/>
            <person name="An Z."/>
        </authorList>
    </citation>
    <scope>NUCLEOTIDE SEQUENCE [LARGE SCALE GENOMIC DNA]</scope>
    <source>
        <strain evidence="3">ATCC 20868 / MF5171</strain>
    </source>
</reference>
<dbReference type="OMA" id="AISMERQ"/>
<gene>
    <name evidence="2" type="ORF">GLAREA_06299</name>
</gene>
<dbReference type="GeneID" id="19465353"/>
<dbReference type="InterPro" id="IPR038305">
    <property type="entry name" value="HeLo_sf"/>
</dbReference>
<keyword evidence="3" id="KW-1185">Reference proteome</keyword>
<dbReference type="HOGENOM" id="CLU_794651_0_0_1"/>
<organism evidence="2 3">
    <name type="scientific">Glarea lozoyensis (strain ATCC 20868 / MF5171)</name>
    <dbReference type="NCBI Taxonomy" id="1116229"/>
    <lineage>
        <taxon>Eukaryota</taxon>
        <taxon>Fungi</taxon>
        <taxon>Dikarya</taxon>
        <taxon>Ascomycota</taxon>
        <taxon>Pezizomycotina</taxon>
        <taxon>Leotiomycetes</taxon>
        <taxon>Helotiales</taxon>
        <taxon>Helotiaceae</taxon>
        <taxon>Glarea</taxon>
    </lineage>
</organism>
<dbReference type="PANTHER" id="PTHR37542">
    <property type="entry name" value="HELO DOMAIN-CONTAINING PROTEIN-RELATED"/>
    <property type="match status" value="1"/>
</dbReference>
<dbReference type="AlphaFoldDB" id="S3D4D6"/>
<proteinExistence type="predicted"/>
<dbReference type="InterPro" id="IPR029498">
    <property type="entry name" value="HeLo_dom"/>
</dbReference>
<dbReference type="RefSeq" id="XP_008079904.1">
    <property type="nucleotide sequence ID" value="XM_008081713.1"/>
</dbReference>
<dbReference type="Proteomes" id="UP000016922">
    <property type="component" value="Unassembled WGS sequence"/>
</dbReference>